<feature type="transmembrane region" description="Helical" evidence="6">
    <location>
        <begin position="122"/>
        <end position="144"/>
    </location>
</feature>
<feature type="transmembrane region" description="Helical" evidence="6">
    <location>
        <begin position="60"/>
        <end position="79"/>
    </location>
</feature>
<dbReference type="Proteomes" id="UP000053789">
    <property type="component" value="Unassembled WGS sequence"/>
</dbReference>
<keyword evidence="2 6" id="KW-0812">Transmembrane</keyword>
<proteinExistence type="predicted"/>
<feature type="region of interest" description="Disordered" evidence="5">
    <location>
        <begin position="442"/>
        <end position="461"/>
    </location>
</feature>
<reference evidence="7" key="1">
    <citation type="submission" date="2015-01" db="EMBL/GenBank/DDBJ databases">
        <title>The Genome Sequence of Cladophialophora bantiana CBS 173.52.</title>
        <authorList>
            <consortium name="The Broad Institute Genomics Platform"/>
            <person name="Cuomo C."/>
            <person name="de Hoog S."/>
            <person name="Gorbushina A."/>
            <person name="Stielow B."/>
            <person name="Teixiera M."/>
            <person name="Abouelleil A."/>
            <person name="Chapman S.B."/>
            <person name="Priest M."/>
            <person name="Young S.K."/>
            <person name="Wortman J."/>
            <person name="Nusbaum C."/>
            <person name="Birren B."/>
        </authorList>
    </citation>
    <scope>NUCLEOTIDE SEQUENCE [LARGE SCALE GENOMIC DNA]</scope>
    <source>
        <strain evidence="7">CBS 173.52</strain>
    </source>
</reference>
<comment type="subcellular location">
    <subcellularLocation>
        <location evidence="1">Membrane</location>
        <topology evidence="1">Multi-pass membrane protein</topology>
    </subcellularLocation>
</comment>
<dbReference type="GeneID" id="27693076"/>
<dbReference type="OrthoDB" id="196103at2759"/>
<feature type="compositionally biased region" description="Basic and acidic residues" evidence="5">
    <location>
        <begin position="450"/>
        <end position="461"/>
    </location>
</feature>
<protein>
    <recommendedName>
        <fullName evidence="9">Major facilitator superfamily (MFS) profile domain-containing protein</fullName>
    </recommendedName>
</protein>
<feature type="transmembrane region" description="Helical" evidence="6">
    <location>
        <begin position="214"/>
        <end position="234"/>
    </location>
</feature>
<evidence type="ECO:0000256" key="2">
    <source>
        <dbReference type="ARBA" id="ARBA00022692"/>
    </source>
</evidence>
<dbReference type="Gene3D" id="1.20.1250.20">
    <property type="entry name" value="MFS general substrate transporter like domains"/>
    <property type="match status" value="1"/>
</dbReference>
<gene>
    <name evidence="7" type="ORF">Z519_00148</name>
</gene>
<dbReference type="PANTHER" id="PTHR23294">
    <property type="entry name" value="ET TRANSLATION PRODUCT-RELATED"/>
    <property type="match status" value="1"/>
</dbReference>
<evidence type="ECO:0008006" key="9">
    <source>
        <dbReference type="Google" id="ProtNLM"/>
    </source>
</evidence>
<feature type="transmembrane region" description="Helical" evidence="6">
    <location>
        <begin position="85"/>
        <end position="110"/>
    </location>
</feature>
<dbReference type="InterPro" id="IPR036259">
    <property type="entry name" value="MFS_trans_sf"/>
</dbReference>
<evidence type="ECO:0000256" key="1">
    <source>
        <dbReference type="ARBA" id="ARBA00004141"/>
    </source>
</evidence>
<evidence type="ECO:0000313" key="8">
    <source>
        <dbReference type="Proteomes" id="UP000053789"/>
    </source>
</evidence>
<dbReference type="AlphaFoldDB" id="A0A0D2GJD8"/>
<sequence length="461" mass="50810">MGVIIGLTAGLYQALNLLGAGGGKPSSYETVQIVNSTLCAIWFFSSAFGGTVLNTIGPALSSCIGVIGFILYVGGLWYFDATGRNWFAIFGGVAIGLSAGLIWVTMGSIAMSYSEEQERGSFITMSVNLQAVGAAIGGLIPLVINRNRTDVAGVPTAVYVIILAMMGVACLLSFVLRDPWKIVRDDGTRLFTVKSRGWIEELKSNLEIFKDWKLLVMVPAFLPSETFLVYSGSVNAYHNNLRTRCLLSFMAVVFQVPCGYGLQKILDHKTWPRRKRAFIGLAVVSTPLIASWTWEIIRVRDYDRRNPPTNPLDWSEPRFAPIFILFVMTWVSSVLFQYIILYFLSAMTNSPRKSAVYAGVYRSFLAAGEAICFGLDSIAVPYIKEAGTIFAFYATGVIVFIYLAVFHITETEYFTGEEGVVIPKHVVEENPEKAADAHVEMTTAGPQQETFHEESHKEPAV</sequence>
<keyword evidence="8" id="KW-1185">Reference proteome</keyword>
<feature type="transmembrane region" description="Helical" evidence="6">
    <location>
        <begin position="389"/>
        <end position="408"/>
    </location>
</feature>
<accession>A0A0D2GJD8</accession>
<dbReference type="HOGENOM" id="CLU_030884_0_0_1"/>
<dbReference type="Pfam" id="PF05978">
    <property type="entry name" value="UNC-93"/>
    <property type="match status" value="1"/>
</dbReference>
<dbReference type="PANTHER" id="PTHR23294:SF59">
    <property type="entry name" value="UNC93-LIKE PROTEIN C922.05C"/>
    <property type="match status" value="1"/>
</dbReference>
<dbReference type="EMBL" id="KN846980">
    <property type="protein sequence ID" value="KIW98487.1"/>
    <property type="molecule type" value="Genomic_DNA"/>
</dbReference>
<evidence type="ECO:0000256" key="3">
    <source>
        <dbReference type="ARBA" id="ARBA00022989"/>
    </source>
</evidence>
<evidence type="ECO:0000256" key="5">
    <source>
        <dbReference type="SAM" id="MobiDB-lite"/>
    </source>
</evidence>
<dbReference type="InterPro" id="IPR051617">
    <property type="entry name" value="UNC-93-like_regulator"/>
</dbReference>
<dbReference type="InterPro" id="IPR010291">
    <property type="entry name" value="Ion_channel_UNC-93"/>
</dbReference>
<organism evidence="7 8">
    <name type="scientific">Cladophialophora bantiana (strain ATCC 10958 / CBS 173.52 / CDC B-1940 / NIH 8579)</name>
    <name type="common">Xylohypha bantiana</name>
    <dbReference type="NCBI Taxonomy" id="1442370"/>
    <lineage>
        <taxon>Eukaryota</taxon>
        <taxon>Fungi</taxon>
        <taxon>Dikarya</taxon>
        <taxon>Ascomycota</taxon>
        <taxon>Pezizomycotina</taxon>
        <taxon>Eurotiomycetes</taxon>
        <taxon>Chaetothyriomycetidae</taxon>
        <taxon>Chaetothyriales</taxon>
        <taxon>Herpotrichiellaceae</taxon>
        <taxon>Cladophialophora</taxon>
    </lineage>
</organism>
<evidence type="ECO:0000256" key="6">
    <source>
        <dbReference type="SAM" id="Phobius"/>
    </source>
</evidence>
<keyword evidence="3 6" id="KW-1133">Transmembrane helix</keyword>
<feature type="transmembrane region" description="Helical" evidence="6">
    <location>
        <begin position="278"/>
        <end position="299"/>
    </location>
</feature>
<dbReference type="RefSeq" id="XP_016625156.1">
    <property type="nucleotide sequence ID" value="XM_016757907.1"/>
</dbReference>
<evidence type="ECO:0000256" key="4">
    <source>
        <dbReference type="ARBA" id="ARBA00023136"/>
    </source>
</evidence>
<name>A0A0D2GJD8_CLAB1</name>
<keyword evidence="4 6" id="KW-0472">Membrane</keyword>
<dbReference type="SUPFAM" id="SSF103473">
    <property type="entry name" value="MFS general substrate transporter"/>
    <property type="match status" value="1"/>
</dbReference>
<dbReference type="GO" id="GO:0016020">
    <property type="term" value="C:membrane"/>
    <property type="evidence" value="ECO:0007669"/>
    <property type="project" value="UniProtKB-SubCell"/>
</dbReference>
<feature type="transmembrane region" description="Helical" evidence="6">
    <location>
        <begin position="319"/>
        <end position="344"/>
    </location>
</feature>
<feature type="transmembrane region" description="Helical" evidence="6">
    <location>
        <begin position="364"/>
        <end position="383"/>
    </location>
</feature>
<evidence type="ECO:0000313" key="7">
    <source>
        <dbReference type="EMBL" id="KIW98487.1"/>
    </source>
</evidence>
<feature type="transmembrane region" description="Helical" evidence="6">
    <location>
        <begin position="156"/>
        <end position="176"/>
    </location>
</feature>